<evidence type="ECO:0000313" key="2">
    <source>
        <dbReference type="Proteomes" id="UP000004949"/>
    </source>
</evidence>
<proteinExistence type="predicted"/>
<keyword evidence="2" id="KW-1185">Reference proteome</keyword>
<dbReference type="Gene3D" id="3.30.1330.40">
    <property type="entry name" value="RutC-like"/>
    <property type="match status" value="1"/>
</dbReference>
<dbReference type="EMBL" id="AGQV01000005">
    <property type="protein sequence ID" value="EHH67919.1"/>
    <property type="molecule type" value="Genomic_DNA"/>
</dbReference>
<reference evidence="1 2" key="1">
    <citation type="submission" date="2011-10" db="EMBL/GenBank/DDBJ databases">
        <title>Genome sequence of Gluconobacter morbifer G707, isolated from Drosophila gut.</title>
        <authorList>
            <person name="Lee W.-J."/>
            <person name="Kim E.-K."/>
        </authorList>
    </citation>
    <scope>NUCLEOTIDE SEQUENCE [LARGE SCALE GENOMIC DNA]</scope>
    <source>
        <strain evidence="1 2">G707</strain>
    </source>
</reference>
<dbReference type="RefSeq" id="WP_008851833.1">
    <property type="nucleotide sequence ID" value="NZ_AGQV01000005.1"/>
</dbReference>
<dbReference type="Proteomes" id="UP000004949">
    <property type="component" value="Unassembled WGS sequence"/>
</dbReference>
<organism evidence="1 2">
    <name type="scientific">Gluconobacter morbifer G707</name>
    <dbReference type="NCBI Taxonomy" id="1088869"/>
    <lineage>
        <taxon>Bacteria</taxon>
        <taxon>Pseudomonadati</taxon>
        <taxon>Pseudomonadota</taxon>
        <taxon>Alphaproteobacteria</taxon>
        <taxon>Acetobacterales</taxon>
        <taxon>Acetobacteraceae</taxon>
        <taxon>Gluconobacter</taxon>
    </lineage>
</organism>
<dbReference type="InterPro" id="IPR035959">
    <property type="entry name" value="RutC-like_sf"/>
</dbReference>
<protein>
    <submittedName>
        <fullName evidence="1">Uncharacterized protein</fullName>
    </submittedName>
</protein>
<dbReference type="OrthoDB" id="7268522at2"/>
<dbReference type="SUPFAM" id="SSF55298">
    <property type="entry name" value="YjgF-like"/>
    <property type="match status" value="1"/>
</dbReference>
<evidence type="ECO:0000313" key="1">
    <source>
        <dbReference type="EMBL" id="EHH67919.1"/>
    </source>
</evidence>
<sequence>MGISPTYETITRHGDEVICTDFSGLDPQGERPQRLSEECQAALDAIGRALAKHDLTLGHTRHVAAMLREGDAFGQCQAILDQALAASRPIMTLRIVKRFPLAGQRIALSVAASPHA</sequence>
<dbReference type="AlphaFoldDB" id="G6XJV7"/>
<gene>
    <name evidence="1" type="ORF">GMO_16860</name>
</gene>
<name>G6XJV7_9PROT</name>
<dbReference type="PATRIC" id="fig|1088869.3.peg.1681"/>
<comment type="caution">
    <text evidence="1">The sequence shown here is derived from an EMBL/GenBank/DDBJ whole genome shotgun (WGS) entry which is preliminary data.</text>
</comment>
<dbReference type="STRING" id="1088869.GMO_16860"/>
<accession>G6XJV7</accession>